<comment type="caution">
    <text evidence="1">The sequence shown here is derived from an EMBL/GenBank/DDBJ whole genome shotgun (WGS) entry which is preliminary data.</text>
</comment>
<sequence length="38" mass="4519">MKSHLYESQSLYKKQNVGTITNLNFIDRFLKCGNYHNL</sequence>
<name>A0A0E2DB89_LEPIR</name>
<reference evidence="1 2" key="1">
    <citation type="submission" date="2012-10" db="EMBL/GenBank/DDBJ databases">
        <authorList>
            <person name="Harkins D.M."/>
            <person name="Durkin A.S."/>
            <person name="Brinkac L.M."/>
            <person name="Haft D.H."/>
            <person name="Selengut J.D."/>
            <person name="Sanka R."/>
            <person name="DePew J."/>
            <person name="Purushe J."/>
            <person name="Chanthongthip A."/>
            <person name="Lattana O."/>
            <person name="Phetsouvanh R."/>
            <person name="Newton P.N."/>
            <person name="Vinetz J.M."/>
            <person name="Sutton G.G."/>
            <person name="Nierman W.C."/>
            <person name="Fouts D.E."/>
        </authorList>
    </citation>
    <scope>NUCLEOTIDE SEQUENCE [LARGE SCALE GENOMIC DNA]</scope>
    <source>
        <strain evidence="1 2">UI 12758</strain>
    </source>
</reference>
<dbReference type="Proteomes" id="UP000001340">
    <property type="component" value="Unassembled WGS sequence"/>
</dbReference>
<accession>A0A0E2DB89</accession>
<dbReference type="AlphaFoldDB" id="A0A0E2DB89"/>
<proteinExistence type="predicted"/>
<protein>
    <submittedName>
        <fullName evidence="1">Uncharacterized protein</fullName>
    </submittedName>
</protein>
<evidence type="ECO:0000313" key="1">
    <source>
        <dbReference type="EMBL" id="EKR52924.1"/>
    </source>
</evidence>
<gene>
    <name evidence="1" type="ORF">LEP1GSC105_0237</name>
</gene>
<dbReference type="EMBL" id="AHNR02000069">
    <property type="protein sequence ID" value="EKR52924.1"/>
    <property type="molecule type" value="Genomic_DNA"/>
</dbReference>
<evidence type="ECO:0000313" key="2">
    <source>
        <dbReference type="Proteomes" id="UP000001340"/>
    </source>
</evidence>
<organism evidence="1 2">
    <name type="scientific">Leptospira interrogans str. UI 12758</name>
    <dbReference type="NCBI Taxonomy" id="1049938"/>
    <lineage>
        <taxon>Bacteria</taxon>
        <taxon>Pseudomonadati</taxon>
        <taxon>Spirochaetota</taxon>
        <taxon>Spirochaetia</taxon>
        <taxon>Leptospirales</taxon>
        <taxon>Leptospiraceae</taxon>
        <taxon>Leptospira</taxon>
    </lineage>
</organism>